<proteinExistence type="predicted"/>
<protein>
    <submittedName>
        <fullName evidence="2">Polysaccharide pyruvyl transferase</fullName>
    </submittedName>
</protein>
<evidence type="ECO:0000313" key="3">
    <source>
        <dbReference type="Proteomes" id="UP000184130"/>
    </source>
</evidence>
<dbReference type="RefSeq" id="WP_073203817.1">
    <property type="nucleotide sequence ID" value="NZ_FRBD01000001.1"/>
</dbReference>
<dbReference type="Proteomes" id="UP000184130">
    <property type="component" value="Unassembled WGS sequence"/>
</dbReference>
<dbReference type="GO" id="GO:0016740">
    <property type="term" value="F:transferase activity"/>
    <property type="evidence" value="ECO:0007669"/>
    <property type="project" value="UniProtKB-KW"/>
</dbReference>
<feature type="domain" description="Polysaccharide pyruvyl transferase" evidence="1">
    <location>
        <begin position="13"/>
        <end position="295"/>
    </location>
</feature>
<sequence>MKIGIVTYHRTLNYGAVMQSLATRFALEEMGHEVYYVDYWPDYHRKIYECFSFRKFVKNIFKLHAVSYLKMSVWKKRRHDNFDAFFKLYIYPYCRPIDENYDVVIYGSDQIWRKQNALRTYNPFYFGKNNINAKHHVSYAASMGILPDNDTDKAKVKELISHLEKISVREDDLKRMLMDLGYGNVALSLDPTLLLNSEQWNRQVPTPPYDKEKYALLYTIKTNAFDLREVRRFTDSKGMKLIILNGYATSQETDTNLTTVGPSEFLQLFKNADYVFSCSFHGLAFSIIYRKQFFASFVKNAGRAETLLNLVGASHRLLAPMGVIPQDIKPIDFEDVQARLAVAKQESLKFLSQLQ</sequence>
<organism evidence="2 3">
    <name type="scientific">Xylanibacter ruminicola</name>
    <name type="common">Prevotella ruminicola</name>
    <dbReference type="NCBI Taxonomy" id="839"/>
    <lineage>
        <taxon>Bacteria</taxon>
        <taxon>Pseudomonadati</taxon>
        <taxon>Bacteroidota</taxon>
        <taxon>Bacteroidia</taxon>
        <taxon>Bacteroidales</taxon>
        <taxon>Prevotellaceae</taxon>
        <taxon>Xylanibacter</taxon>
    </lineage>
</organism>
<evidence type="ECO:0000313" key="2">
    <source>
        <dbReference type="EMBL" id="SHK29337.1"/>
    </source>
</evidence>
<dbReference type="AlphaFoldDB" id="A0A1M6RAJ6"/>
<dbReference type="Pfam" id="PF04230">
    <property type="entry name" value="PS_pyruv_trans"/>
    <property type="match status" value="1"/>
</dbReference>
<accession>A0A1M6RAJ6</accession>
<dbReference type="OrthoDB" id="9799278at2"/>
<keyword evidence="2" id="KW-0808">Transferase</keyword>
<reference evidence="2 3" key="1">
    <citation type="submission" date="2016-11" db="EMBL/GenBank/DDBJ databases">
        <authorList>
            <person name="Jaros S."/>
            <person name="Januszkiewicz K."/>
            <person name="Wedrychowicz H."/>
        </authorList>
    </citation>
    <scope>NUCLEOTIDE SEQUENCE [LARGE SCALE GENOMIC DNA]</scope>
    <source>
        <strain evidence="2 3">KHT3</strain>
    </source>
</reference>
<evidence type="ECO:0000259" key="1">
    <source>
        <dbReference type="Pfam" id="PF04230"/>
    </source>
</evidence>
<gene>
    <name evidence="2" type="ORF">SAMN05216463_101158</name>
</gene>
<dbReference type="EMBL" id="FRBD01000001">
    <property type="protein sequence ID" value="SHK29337.1"/>
    <property type="molecule type" value="Genomic_DNA"/>
</dbReference>
<dbReference type="InterPro" id="IPR007345">
    <property type="entry name" value="Polysacch_pyruvyl_Trfase"/>
</dbReference>
<name>A0A1M6RAJ6_XYLRU</name>